<dbReference type="GO" id="GO:0008270">
    <property type="term" value="F:zinc ion binding"/>
    <property type="evidence" value="ECO:0007669"/>
    <property type="project" value="InterPro"/>
</dbReference>
<dbReference type="STRING" id="215243.A0A0D2DF36"/>
<reference evidence="8 9" key="1">
    <citation type="submission" date="2015-01" db="EMBL/GenBank/DDBJ databases">
        <title>The Genome Sequence of Exophiala oligosperma CBS72588.</title>
        <authorList>
            <consortium name="The Broad Institute Genomics Platform"/>
            <person name="Cuomo C."/>
            <person name="de Hoog S."/>
            <person name="Gorbushina A."/>
            <person name="Stielow B."/>
            <person name="Teixiera M."/>
            <person name="Abouelleil A."/>
            <person name="Chapman S.B."/>
            <person name="Priest M."/>
            <person name="Young S.K."/>
            <person name="Wortman J."/>
            <person name="Nusbaum C."/>
            <person name="Birren B."/>
        </authorList>
    </citation>
    <scope>NUCLEOTIDE SEQUENCE [LARGE SCALE GENOMIC DNA]</scope>
    <source>
        <strain evidence="8 9">CBS 72588</strain>
    </source>
</reference>
<dbReference type="PROSITE" id="PS00059">
    <property type="entry name" value="ADH_ZINC"/>
    <property type="match status" value="1"/>
</dbReference>
<evidence type="ECO:0000256" key="3">
    <source>
        <dbReference type="ARBA" id="ARBA00022723"/>
    </source>
</evidence>
<evidence type="ECO:0000256" key="2">
    <source>
        <dbReference type="ARBA" id="ARBA00008072"/>
    </source>
</evidence>
<comment type="similarity">
    <text evidence="2 6">Belongs to the zinc-containing alcohol dehydrogenase family.</text>
</comment>
<keyword evidence="4 6" id="KW-0862">Zinc</keyword>
<keyword evidence="9" id="KW-1185">Reference proteome</keyword>
<comment type="cofactor">
    <cofactor evidence="1 6">
        <name>Zn(2+)</name>
        <dbReference type="ChEBI" id="CHEBI:29105"/>
    </cofactor>
</comment>
<dbReference type="OrthoDB" id="1560166at2759"/>
<organism evidence="8 9">
    <name type="scientific">Exophiala oligosperma</name>
    <dbReference type="NCBI Taxonomy" id="215243"/>
    <lineage>
        <taxon>Eukaryota</taxon>
        <taxon>Fungi</taxon>
        <taxon>Dikarya</taxon>
        <taxon>Ascomycota</taxon>
        <taxon>Pezizomycotina</taxon>
        <taxon>Eurotiomycetes</taxon>
        <taxon>Chaetothyriomycetidae</taxon>
        <taxon>Chaetothyriales</taxon>
        <taxon>Herpotrichiellaceae</taxon>
        <taxon>Exophiala</taxon>
    </lineage>
</organism>
<proteinExistence type="inferred from homology"/>
<dbReference type="CDD" id="cd08278">
    <property type="entry name" value="benzyl_alcohol_DH"/>
    <property type="match status" value="1"/>
</dbReference>
<dbReference type="InterPro" id="IPR002328">
    <property type="entry name" value="ADH_Zn_CS"/>
</dbReference>
<evidence type="ECO:0000256" key="6">
    <source>
        <dbReference type="RuleBase" id="RU361277"/>
    </source>
</evidence>
<keyword evidence="5" id="KW-0560">Oxidoreductase</keyword>
<protein>
    <recommendedName>
        <fullName evidence="7">Enoyl reductase (ER) domain-containing protein</fullName>
    </recommendedName>
</protein>
<dbReference type="InterPro" id="IPR036291">
    <property type="entry name" value="NAD(P)-bd_dom_sf"/>
</dbReference>
<dbReference type="PANTHER" id="PTHR43350">
    <property type="entry name" value="NAD-DEPENDENT ALCOHOL DEHYDROGENASE"/>
    <property type="match status" value="1"/>
</dbReference>
<dbReference type="Pfam" id="PF00107">
    <property type="entry name" value="ADH_zinc_N"/>
    <property type="match status" value="1"/>
</dbReference>
<keyword evidence="3 6" id="KW-0479">Metal-binding</keyword>
<dbReference type="SMART" id="SM00829">
    <property type="entry name" value="PKS_ER"/>
    <property type="match status" value="1"/>
</dbReference>
<dbReference type="VEuPathDB" id="FungiDB:PV06_07204"/>
<dbReference type="Gene3D" id="3.90.180.10">
    <property type="entry name" value="Medium-chain alcohol dehydrogenases, catalytic domain"/>
    <property type="match status" value="1"/>
</dbReference>
<feature type="domain" description="Enoyl reductase (ER)" evidence="7">
    <location>
        <begin position="30"/>
        <end position="394"/>
    </location>
</feature>
<dbReference type="AlphaFoldDB" id="A0A0D2DF36"/>
<sequence length="399" mass="42344">MAAENGRQDNQDSLPLRNIPTQALVVGTRGAPFKLTQIILDEVRDNEVLVEVMYSGVCHTDLLVQHGVMPGATYPIILGHEGCGIVRRVGCSVLNPRLRIGRPVFLSFNTCRHCRFCHEGQLGSCPEMTPVNFTGGRLLGDGSSPARLAATGESVRAQFFGQSSFSRLSIVREQSVIAHDGDLEPNTMAALAPLGCGYNTGASTVLDVLQPREGTSLAVAGAGAVGLAAIMAARALGVRRIIAIDVVTAKLELAKEVGATHTIDSSSSSISDIATAIRDILPEGVDQILETTGVTTVIERGVAALSHGGTMALVGVPRPEHHLSLDPLDLLLSCKKIVGVIAGYSNPQESLPRLIQLHQQGQLPVEKLMKIYPATQLDQAITDLKAGRVVKPVLSWNDL</sequence>
<dbReference type="InterPro" id="IPR013149">
    <property type="entry name" value="ADH-like_C"/>
</dbReference>
<dbReference type="Pfam" id="PF08240">
    <property type="entry name" value="ADH_N"/>
    <property type="match status" value="1"/>
</dbReference>
<evidence type="ECO:0000256" key="5">
    <source>
        <dbReference type="ARBA" id="ARBA00023002"/>
    </source>
</evidence>
<dbReference type="InterPro" id="IPR020843">
    <property type="entry name" value="ER"/>
</dbReference>
<dbReference type="RefSeq" id="XP_016261884.1">
    <property type="nucleotide sequence ID" value="XM_016408404.1"/>
</dbReference>
<dbReference type="InterPro" id="IPR013154">
    <property type="entry name" value="ADH-like_N"/>
</dbReference>
<dbReference type="SUPFAM" id="SSF51735">
    <property type="entry name" value="NAD(P)-binding Rossmann-fold domains"/>
    <property type="match status" value="1"/>
</dbReference>
<accession>A0A0D2DF36</accession>
<dbReference type="InterPro" id="IPR011032">
    <property type="entry name" value="GroES-like_sf"/>
</dbReference>
<dbReference type="GeneID" id="27359278"/>
<name>A0A0D2DF36_9EURO</name>
<evidence type="ECO:0000313" key="8">
    <source>
        <dbReference type="EMBL" id="KIW41668.1"/>
    </source>
</evidence>
<evidence type="ECO:0000256" key="1">
    <source>
        <dbReference type="ARBA" id="ARBA00001947"/>
    </source>
</evidence>
<dbReference type="FunFam" id="3.40.50.720:FF:000003">
    <property type="entry name" value="S-(hydroxymethyl)glutathione dehydrogenase"/>
    <property type="match status" value="1"/>
</dbReference>
<evidence type="ECO:0000256" key="4">
    <source>
        <dbReference type="ARBA" id="ARBA00022833"/>
    </source>
</evidence>
<dbReference type="SUPFAM" id="SSF50129">
    <property type="entry name" value="GroES-like"/>
    <property type="match status" value="1"/>
</dbReference>
<gene>
    <name evidence="8" type="ORF">PV06_07204</name>
</gene>
<evidence type="ECO:0000313" key="9">
    <source>
        <dbReference type="Proteomes" id="UP000053342"/>
    </source>
</evidence>
<dbReference type="PANTHER" id="PTHR43350:SF20">
    <property type="entry name" value="ENOYL REDUCTASE (ER) DOMAIN-CONTAINING PROTEIN"/>
    <property type="match status" value="1"/>
</dbReference>
<dbReference type="EMBL" id="KN847337">
    <property type="protein sequence ID" value="KIW41668.1"/>
    <property type="molecule type" value="Genomic_DNA"/>
</dbReference>
<dbReference type="Gene3D" id="3.40.50.720">
    <property type="entry name" value="NAD(P)-binding Rossmann-like Domain"/>
    <property type="match status" value="1"/>
</dbReference>
<dbReference type="Proteomes" id="UP000053342">
    <property type="component" value="Unassembled WGS sequence"/>
</dbReference>
<dbReference type="GO" id="GO:0016491">
    <property type="term" value="F:oxidoreductase activity"/>
    <property type="evidence" value="ECO:0007669"/>
    <property type="project" value="UniProtKB-KW"/>
</dbReference>
<evidence type="ECO:0000259" key="7">
    <source>
        <dbReference type="SMART" id="SM00829"/>
    </source>
</evidence>
<dbReference type="HOGENOM" id="CLU_026673_14_1_1"/>